<gene>
    <name evidence="1" type="ORF">Vadar_019256</name>
</gene>
<dbReference type="Proteomes" id="UP000828048">
    <property type="component" value="Chromosome 2"/>
</dbReference>
<organism evidence="1 2">
    <name type="scientific">Vaccinium darrowii</name>
    <dbReference type="NCBI Taxonomy" id="229202"/>
    <lineage>
        <taxon>Eukaryota</taxon>
        <taxon>Viridiplantae</taxon>
        <taxon>Streptophyta</taxon>
        <taxon>Embryophyta</taxon>
        <taxon>Tracheophyta</taxon>
        <taxon>Spermatophyta</taxon>
        <taxon>Magnoliopsida</taxon>
        <taxon>eudicotyledons</taxon>
        <taxon>Gunneridae</taxon>
        <taxon>Pentapetalae</taxon>
        <taxon>asterids</taxon>
        <taxon>Ericales</taxon>
        <taxon>Ericaceae</taxon>
        <taxon>Vaccinioideae</taxon>
        <taxon>Vaccinieae</taxon>
        <taxon>Vaccinium</taxon>
    </lineage>
</organism>
<proteinExistence type="predicted"/>
<evidence type="ECO:0000313" key="2">
    <source>
        <dbReference type="Proteomes" id="UP000828048"/>
    </source>
</evidence>
<protein>
    <submittedName>
        <fullName evidence="1">Uncharacterized protein</fullName>
    </submittedName>
</protein>
<dbReference type="EMBL" id="CM037152">
    <property type="protein sequence ID" value="KAH7834749.1"/>
    <property type="molecule type" value="Genomic_DNA"/>
</dbReference>
<accession>A0ACB7X2F5</accession>
<comment type="caution">
    <text evidence="1">The sequence shown here is derived from an EMBL/GenBank/DDBJ whole genome shotgun (WGS) entry which is preliminary data.</text>
</comment>
<sequence>MPGLGNRYLSVSTAELCCLRRHHLNSQLQMTMAACFKGSLQLPCNHLHRQPPPPPPPIFTVRCALSKQAHRFLTSLSNTAAADDPSVSSRLIRKFVQSSSKSISLNALSHLLSPNTSHPHLSSLAFPLYLKISEATWFSWNPKLVADLIALLDKRGQTDQAQILISDAVSQLVLKERELVLFYCNLIDSHSKHRSKPGLFDSYTRLKLLVSNSSSVYVKRRAFESMVSGLCGMDLPLEAEKLMGEMRDLALKPSVFEFRCVIYAYGRLGLLNDMKRCLNLMEGEGFGLDTVCSNMILTSFGAHGELSEMVLWLQRIRNSGVGLSIRTYNSALKSCPTIMNLLQDPKNVPITIQELMNDLNGDEGLLVQELIGSTVLEDAMVWNSLEGKLDLHGMHLGSAYLIILQWREELRSRFKEGNCIVPAEITVVCGMGKHSAVRGESPMKQLVKQMMIQMKCPMRIDRNNVGCFVAKGRVLKDRLG</sequence>
<evidence type="ECO:0000313" key="1">
    <source>
        <dbReference type="EMBL" id="KAH7834749.1"/>
    </source>
</evidence>
<keyword evidence="2" id="KW-1185">Reference proteome</keyword>
<name>A0ACB7X2F5_9ERIC</name>
<reference evidence="1 2" key="1">
    <citation type="journal article" date="2021" name="Hortic Res">
        <title>High-quality reference genome and annotation aids understanding of berry development for evergreen blueberry (Vaccinium darrowii).</title>
        <authorList>
            <person name="Yu J."/>
            <person name="Hulse-Kemp A.M."/>
            <person name="Babiker E."/>
            <person name="Staton M."/>
        </authorList>
    </citation>
    <scope>NUCLEOTIDE SEQUENCE [LARGE SCALE GENOMIC DNA]</scope>
    <source>
        <strain evidence="2">cv. NJ 8807/NJ 8810</strain>
        <tissue evidence="1">Young leaf</tissue>
    </source>
</reference>